<dbReference type="GO" id="GO:0005543">
    <property type="term" value="F:phospholipid binding"/>
    <property type="evidence" value="ECO:0007669"/>
    <property type="project" value="TreeGrafter"/>
</dbReference>
<feature type="compositionally biased region" description="Low complexity" evidence="6">
    <location>
        <begin position="287"/>
        <end position="298"/>
    </location>
</feature>
<dbReference type="EMBL" id="JAHRHJ020000009">
    <property type="protein sequence ID" value="KAH9300316.1"/>
    <property type="molecule type" value="Genomic_DNA"/>
</dbReference>
<dbReference type="GO" id="GO:0005794">
    <property type="term" value="C:Golgi apparatus"/>
    <property type="evidence" value="ECO:0007669"/>
    <property type="project" value="UniProtKB-SubCell"/>
</dbReference>
<name>A0AA38CIT3_TAXCH</name>
<dbReference type="InterPro" id="IPR013809">
    <property type="entry name" value="ENTH"/>
</dbReference>
<dbReference type="SMART" id="SM00273">
    <property type="entry name" value="ENTH"/>
    <property type="match status" value="1"/>
</dbReference>
<keyword evidence="4" id="KW-0333">Golgi apparatus</keyword>
<dbReference type="PANTHER" id="PTHR12276">
    <property type="entry name" value="EPSIN/ENT-RELATED"/>
    <property type="match status" value="1"/>
</dbReference>
<evidence type="ECO:0000259" key="7">
    <source>
        <dbReference type="PROSITE" id="PS50942"/>
    </source>
</evidence>
<feature type="domain" description="ENTH" evidence="7">
    <location>
        <begin position="6"/>
        <end position="138"/>
    </location>
</feature>
<dbReference type="GO" id="GO:0005886">
    <property type="term" value="C:plasma membrane"/>
    <property type="evidence" value="ECO:0007669"/>
    <property type="project" value="TreeGrafter"/>
</dbReference>
<dbReference type="FunFam" id="1.25.40.90:FF:000006">
    <property type="entry name" value="Clathrin interactor 1"/>
    <property type="match status" value="1"/>
</dbReference>
<feature type="region of interest" description="Disordered" evidence="6">
    <location>
        <begin position="137"/>
        <end position="376"/>
    </location>
</feature>
<dbReference type="PANTHER" id="PTHR12276:SF45">
    <property type="entry name" value="CLATHRIN INTERACTOR 1"/>
    <property type="match status" value="1"/>
</dbReference>
<evidence type="ECO:0000256" key="6">
    <source>
        <dbReference type="SAM" id="MobiDB-lite"/>
    </source>
</evidence>
<dbReference type="GO" id="GO:0030125">
    <property type="term" value="C:clathrin vesicle coat"/>
    <property type="evidence" value="ECO:0007669"/>
    <property type="project" value="TreeGrafter"/>
</dbReference>
<evidence type="ECO:0000256" key="4">
    <source>
        <dbReference type="ARBA" id="ARBA00023034"/>
    </source>
</evidence>
<dbReference type="PROSITE" id="PS50942">
    <property type="entry name" value="ENTH"/>
    <property type="match status" value="1"/>
</dbReference>
<dbReference type="GO" id="GO:0006897">
    <property type="term" value="P:endocytosis"/>
    <property type="evidence" value="ECO:0007669"/>
    <property type="project" value="TreeGrafter"/>
</dbReference>
<evidence type="ECO:0000313" key="8">
    <source>
        <dbReference type="EMBL" id="KAH9300316.1"/>
    </source>
</evidence>
<evidence type="ECO:0000256" key="5">
    <source>
        <dbReference type="ARBA" id="ARBA00023329"/>
    </source>
</evidence>
<gene>
    <name evidence="8" type="ORF">KI387_011899</name>
</gene>
<dbReference type="Gene3D" id="1.25.40.90">
    <property type="match status" value="1"/>
</dbReference>
<feature type="compositionally biased region" description="Basic and acidic residues" evidence="6">
    <location>
        <begin position="170"/>
        <end position="259"/>
    </location>
</feature>
<reference evidence="8 9" key="1">
    <citation type="journal article" date="2021" name="Nat. Plants">
        <title>The Taxus genome provides insights into paclitaxel biosynthesis.</title>
        <authorList>
            <person name="Xiong X."/>
            <person name="Gou J."/>
            <person name="Liao Q."/>
            <person name="Li Y."/>
            <person name="Zhou Q."/>
            <person name="Bi G."/>
            <person name="Li C."/>
            <person name="Du R."/>
            <person name="Wang X."/>
            <person name="Sun T."/>
            <person name="Guo L."/>
            <person name="Liang H."/>
            <person name="Lu P."/>
            <person name="Wu Y."/>
            <person name="Zhang Z."/>
            <person name="Ro D.K."/>
            <person name="Shang Y."/>
            <person name="Huang S."/>
            <person name="Yan J."/>
        </authorList>
    </citation>
    <scope>NUCLEOTIDE SEQUENCE [LARGE SCALE GENOMIC DNA]</scope>
    <source>
        <strain evidence="8">Ta-2019</strain>
    </source>
</reference>
<feature type="compositionally biased region" description="Low complexity" evidence="6">
    <location>
        <begin position="149"/>
        <end position="163"/>
    </location>
</feature>
<protein>
    <recommendedName>
        <fullName evidence="7">ENTH domain-containing protein</fullName>
    </recommendedName>
</protein>
<keyword evidence="9" id="KW-1185">Reference proteome</keyword>
<evidence type="ECO:0000256" key="1">
    <source>
        <dbReference type="ARBA" id="ARBA00004132"/>
    </source>
</evidence>
<feature type="region of interest" description="Disordered" evidence="6">
    <location>
        <begin position="509"/>
        <end position="531"/>
    </location>
</feature>
<dbReference type="GO" id="GO:0005768">
    <property type="term" value="C:endosome"/>
    <property type="evidence" value="ECO:0007669"/>
    <property type="project" value="TreeGrafter"/>
</dbReference>
<proteinExistence type="inferred from homology"/>
<dbReference type="CDD" id="cd03571">
    <property type="entry name" value="ENTH"/>
    <property type="match status" value="1"/>
</dbReference>
<evidence type="ECO:0000313" key="9">
    <source>
        <dbReference type="Proteomes" id="UP000824469"/>
    </source>
</evidence>
<comment type="caution">
    <text evidence="8">The sequence shown here is derived from an EMBL/GenBank/DDBJ whole genome shotgun (WGS) entry which is preliminary data.</text>
</comment>
<dbReference type="SUPFAM" id="SSF48464">
    <property type="entry name" value="ENTH/VHS domain"/>
    <property type="match status" value="1"/>
</dbReference>
<evidence type="ECO:0000256" key="3">
    <source>
        <dbReference type="ARBA" id="ARBA00010130"/>
    </source>
</evidence>
<keyword evidence="5" id="KW-0968">Cytoplasmic vesicle</keyword>
<dbReference type="GO" id="GO:0030276">
    <property type="term" value="F:clathrin binding"/>
    <property type="evidence" value="ECO:0007669"/>
    <property type="project" value="TreeGrafter"/>
</dbReference>
<sequence length="703" mass="75448">KREVNVKVLKVPEIEQKVLDATSNEPWGPHGTVMAEIAKATKNFNECQLIMSVLWKRIGDTARNWRHVYKALTVLEYLVANGSERVIDELLEHTFQISTLSDFQFVEPNGKDQGINVRKKAQSILSLINDKDRIQEARQKAEANRDKYGGLSSSGGYKPSSYSGFGGGYDGDRYDDDRHGSRNGGRSDDSHVQRKDNYGNRSKVQDRHGRDGGDRYTKSTDKYEDDDFARIRDHEDDRFDPKKGYDDDDHSSSRYEQKRTQGKSGPPSYEESRTNPSRHYSEERAKGSSAAKASHSGKNQPATKGSQIGAINLAKANDDFNDFDPRGSSKPAAATPVSTFTDDDLFGPPSAGIHSDVMKSIPPPPPSAASAPISGAATSPWPDTDLFANASFNATFVDPPASTSNTLNKSLLDALFPSSEGLLATQSSSTISVTSSNFGISEEYGMFEAAPSKSNTMESVYGKADPLDGNLFSAFETVQASEPPSLFQSQTQLFVPGVTEVAEKISQPPTVAQHSNKAVAAKSQQQREKFEPKSSIWADTLSRGLIDLNISAPRSHSLADIGIHLDSITSSERKEEEKKMPNYYMGKAMGSGSGLGRAGASTMAAPASSTMGPYSVGMGMGAYGTNTGIGVYGTSMSKGVGGSTGAMMGPGMGLTPGIVVPGTGMGNPMTMPSNSGTEFAMNFTMGTSQGGLTSQQQQFGGFR</sequence>
<organism evidence="8 9">
    <name type="scientific">Taxus chinensis</name>
    <name type="common">Chinese yew</name>
    <name type="synonym">Taxus wallichiana var. chinensis</name>
    <dbReference type="NCBI Taxonomy" id="29808"/>
    <lineage>
        <taxon>Eukaryota</taxon>
        <taxon>Viridiplantae</taxon>
        <taxon>Streptophyta</taxon>
        <taxon>Embryophyta</taxon>
        <taxon>Tracheophyta</taxon>
        <taxon>Spermatophyta</taxon>
        <taxon>Pinopsida</taxon>
        <taxon>Pinidae</taxon>
        <taxon>Conifers II</taxon>
        <taxon>Cupressales</taxon>
        <taxon>Taxaceae</taxon>
        <taxon>Taxus</taxon>
    </lineage>
</organism>
<comment type="similarity">
    <text evidence="3">Belongs to the epsin family.</text>
</comment>
<comment type="subcellular location">
    <subcellularLocation>
        <location evidence="1">Cytoplasmic vesicle</location>
        <location evidence="1">Clathrin-coated vesicle</location>
    </subcellularLocation>
    <subcellularLocation>
        <location evidence="2">Golgi apparatus</location>
    </subcellularLocation>
</comment>
<dbReference type="AlphaFoldDB" id="A0AA38CIT3"/>
<feature type="non-terminal residue" evidence="8">
    <location>
        <position position="1"/>
    </location>
</feature>
<accession>A0AA38CIT3</accession>
<evidence type="ECO:0000256" key="2">
    <source>
        <dbReference type="ARBA" id="ARBA00004555"/>
    </source>
</evidence>
<dbReference type="Proteomes" id="UP000824469">
    <property type="component" value="Unassembled WGS sequence"/>
</dbReference>
<feature type="compositionally biased region" description="Basic and acidic residues" evidence="6">
    <location>
        <begin position="137"/>
        <end position="148"/>
    </location>
</feature>
<dbReference type="Pfam" id="PF01417">
    <property type="entry name" value="ENTH"/>
    <property type="match status" value="1"/>
</dbReference>
<dbReference type="InterPro" id="IPR008942">
    <property type="entry name" value="ENTH_VHS"/>
</dbReference>
<dbReference type="OMA" id="THQGHEM"/>